<evidence type="ECO:0000313" key="5">
    <source>
        <dbReference type="Proteomes" id="UP000626109"/>
    </source>
</evidence>
<dbReference type="InterPro" id="IPR051201">
    <property type="entry name" value="Chloro_Bact_Ser_Proteases"/>
</dbReference>
<name>A0A813LKU3_POLGL</name>
<keyword evidence="2" id="KW-0378">Hydrolase</keyword>
<feature type="region of interest" description="Disordered" evidence="3">
    <location>
        <begin position="1"/>
        <end position="20"/>
    </location>
</feature>
<proteinExistence type="predicted"/>
<evidence type="ECO:0000256" key="1">
    <source>
        <dbReference type="ARBA" id="ARBA00022670"/>
    </source>
</evidence>
<sequence length="103" mass="10589">MRTVPPLCSRITPPSRIERPKGSAALDLTALDRGISSTLQVGQKVFAIGNPFGLDQTLTSGIVSGLGREMRGVASCRPTPLSIPATAEDPCSTPEAGLSGSTP</sequence>
<comment type="caution">
    <text evidence="4">The sequence shown here is derived from an EMBL/GenBank/DDBJ whole genome shotgun (WGS) entry which is preliminary data.</text>
</comment>
<evidence type="ECO:0000256" key="3">
    <source>
        <dbReference type="SAM" id="MobiDB-lite"/>
    </source>
</evidence>
<feature type="region of interest" description="Disordered" evidence="3">
    <location>
        <begin position="81"/>
        <end position="103"/>
    </location>
</feature>
<reference evidence="4" key="1">
    <citation type="submission" date="2021-02" db="EMBL/GenBank/DDBJ databases">
        <authorList>
            <person name="Dougan E. K."/>
            <person name="Rhodes N."/>
            <person name="Thang M."/>
            <person name="Chan C."/>
        </authorList>
    </citation>
    <scope>NUCLEOTIDE SEQUENCE</scope>
</reference>
<protein>
    <submittedName>
        <fullName evidence="4">Uncharacterized protein</fullName>
    </submittedName>
</protein>
<dbReference type="GO" id="GO:0006508">
    <property type="term" value="P:proteolysis"/>
    <property type="evidence" value="ECO:0007669"/>
    <property type="project" value="UniProtKB-KW"/>
</dbReference>
<keyword evidence="1" id="KW-0645">Protease</keyword>
<evidence type="ECO:0000256" key="2">
    <source>
        <dbReference type="ARBA" id="ARBA00022801"/>
    </source>
</evidence>
<dbReference type="SUPFAM" id="SSF50494">
    <property type="entry name" value="Trypsin-like serine proteases"/>
    <property type="match status" value="1"/>
</dbReference>
<dbReference type="EMBL" id="CAJNNW010036126">
    <property type="protein sequence ID" value="CAE8732235.1"/>
    <property type="molecule type" value="Genomic_DNA"/>
</dbReference>
<dbReference type="InterPro" id="IPR009003">
    <property type="entry name" value="Peptidase_S1_PA"/>
</dbReference>
<organism evidence="4 5">
    <name type="scientific">Polarella glacialis</name>
    <name type="common">Dinoflagellate</name>
    <dbReference type="NCBI Taxonomy" id="89957"/>
    <lineage>
        <taxon>Eukaryota</taxon>
        <taxon>Sar</taxon>
        <taxon>Alveolata</taxon>
        <taxon>Dinophyceae</taxon>
        <taxon>Suessiales</taxon>
        <taxon>Suessiaceae</taxon>
        <taxon>Polarella</taxon>
    </lineage>
</organism>
<evidence type="ECO:0000313" key="4">
    <source>
        <dbReference type="EMBL" id="CAE8732235.1"/>
    </source>
</evidence>
<dbReference type="Proteomes" id="UP000626109">
    <property type="component" value="Unassembled WGS sequence"/>
</dbReference>
<accession>A0A813LKU3</accession>
<dbReference type="PANTHER" id="PTHR43343:SF3">
    <property type="entry name" value="PROTEASE DO-LIKE 8, CHLOROPLASTIC"/>
    <property type="match status" value="1"/>
</dbReference>
<dbReference type="AlphaFoldDB" id="A0A813LKU3"/>
<dbReference type="GO" id="GO:0008233">
    <property type="term" value="F:peptidase activity"/>
    <property type="evidence" value="ECO:0007669"/>
    <property type="project" value="UniProtKB-KW"/>
</dbReference>
<dbReference type="Gene3D" id="2.40.10.120">
    <property type="match status" value="1"/>
</dbReference>
<dbReference type="PANTHER" id="PTHR43343">
    <property type="entry name" value="PEPTIDASE S12"/>
    <property type="match status" value="1"/>
</dbReference>
<gene>
    <name evidence="4" type="ORF">PGLA2088_LOCUS46313</name>
</gene>